<gene>
    <name evidence="1" type="ORF">IQ31_05379</name>
</gene>
<dbReference type="RefSeq" id="WP_145331208.1">
    <property type="nucleotide sequence ID" value="NZ_JBPFQP010000014.1"/>
</dbReference>
<proteinExistence type="predicted"/>
<dbReference type="Proteomes" id="UP000315908">
    <property type="component" value="Unassembled WGS sequence"/>
</dbReference>
<dbReference type="OrthoDB" id="1432623at2"/>
<evidence type="ECO:0000313" key="2">
    <source>
        <dbReference type="Proteomes" id="UP000315908"/>
    </source>
</evidence>
<comment type="caution">
    <text evidence="1">The sequence shown here is derived from an EMBL/GenBank/DDBJ whole genome shotgun (WGS) entry which is preliminary data.</text>
</comment>
<name>A0A562M242_9SPHI</name>
<dbReference type="AlphaFoldDB" id="A0A562M242"/>
<organism evidence="1 2">
    <name type="scientific">Sphingobacterium siyangense</name>
    <dbReference type="NCBI Taxonomy" id="459529"/>
    <lineage>
        <taxon>Bacteria</taxon>
        <taxon>Pseudomonadati</taxon>
        <taxon>Bacteroidota</taxon>
        <taxon>Sphingobacteriia</taxon>
        <taxon>Sphingobacteriales</taxon>
        <taxon>Sphingobacteriaceae</taxon>
        <taxon>Sphingobacterium</taxon>
    </lineage>
</organism>
<dbReference type="EMBL" id="VLKR01000052">
    <property type="protein sequence ID" value="TWI14004.1"/>
    <property type="molecule type" value="Genomic_DNA"/>
</dbReference>
<sequence length="390" mass="45228">MSSSQNIEDLVAKIVTISDHALSWNEDILLDLYRGNNFINKDISFKYFKKRIGEVVKLTHSNSVPFSQNQYDDIIKEIKELPTQEFELLYELYGAKLTSASLELGTYKIYNYSLDPQPVREKSKHFQEKFERIHQNKQKNENTNRFQDDFLFLSVKVKAKEFYKACEYADVLIDRFENIIAFIDGDFEGRSAVEVLNYVRDDKIVRYGFYGGNFTLSLNRSAKFDFDFNNGHILCSECGNNRIWQISSADSLTKMEKRILTAIEWLGKGIRDKDRSKSLIQFVFAIEGLLQYEVDKMITPSITSQLADTAAFILAYDAASRLTIAREMRDIYKARSSIAHGNSSNIDIPKVKLGFRMAHKLVRAFLSNDDLKKIKNSDELKEYIEKLKFR</sequence>
<reference evidence="1 2" key="1">
    <citation type="journal article" date="2015" name="Stand. Genomic Sci.">
        <title>Genomic Encyclopedia of Bacterial and Archaeal Type Strains, Phase III: the genomes of soil and plant-associated and newly described type strains.</title>
        <authorList>
            <person name="Whitman W.B."/>
            <person name="Woyke T."/>
            <person name="Klenk H.P."/>
            <person name="Zhou Y."/>
            <person name="Lilburn T.G."/>
            <person name="Beck B.J."/>
            <person name="De Vos P."/>
            <person name="Vandamme P."/>
            <person name="Eisen J.A."/>
            <person name="Garrity G."/>
            <person name="Hugenholtz P."/>
            <person name="Kyrpides N.C."/>
        </authorList>
    </citation>
    <scope>NUCLEOTIDE SEQUENCE [LARGE SCALE GENOMIC DNA]</scope>
    <source>
        <strain evidence="1 2">CGMCC 1.6855</strain>
    </source>
</reference>
<protein>
    <submittedName>
        <fullName evidence="1">Uncharacterized protein</fullName>
    </submittedName>
</protein>
<accession>A0A562M242</accession>
<evidence type="ECO:0000313" key="1">
    <source>
        <dbReference type="EMBL" id="TWI14004.1"/>
    </source>
</evidence>